<evidence type="ECO:0000313" key="3">
    <source>
        <dbReference type="EMBL" id="GGB22715.1"/>
    </source>
</evidence>
<dbReference type="InterPro" id="IPR012341">
    <property type="entry name" value="6hp_glycosidase-like_sf"/>
</dbReference>
<dbReference type="InterPro" id="IPR008928">
    <property type="entry name" value="6-hairpin_glycosidase_sf"/>
</dbReference>
<dbReference type="Pfam" id="PF19291">
    <property type="entry name" value="TREH_N"/>
    <property type="match status" value="1"/>
</dbReference>
<keyword evidence="3" id="KW-0378">Hydrolase</keyword>
<dbReference type="EMBL" id="BMIH01000001">
    <property type="protein sequence ID" value="GGB22715.1"/>
    <property type="molecule type" value="Genomic_DNA"/>
</dbReference>
<dbReference type="PANTHER" id="PTHR31616:SF0">
    <property type="entry name" value="GLUCAN 1,4-ALPHA-GLUCOSIDASE"/>
    <property type="match status" value="1"/>
</dbReference>
<dbReference type="SUPFAM" id="SSF48208">
    <property type="entry name" value="Six-hairpin glycosidases"/>
    <property type="match status" value="1"/>
</dbReference>
<feature type="domain" description="Trehalase-like N-terminal" evidence="2">
    <location>
        <begin position="20"/>
        <end position="95"/>
    </location>
</feature>
<evidence type="ECO:0000313" key="4">
    <source>
        <dbReference type="Proteomes" id="UP000623067"/>
    </source>
</evidence>
<gene>
    <name evidence="3" type="ORF">GCM10011380_10430</name>
</gene>
<comment type="caution">
    <text evidence="3">The sequence shown here is derived from an EMBL/GenBank/DDBJ whole genome shotgun (WGS) entry which is preliminary data.</text>
</comment>
<sequence length="602" mass="66436">MPSSPHQQCGAVRDADGYLPLEEYGALGDGRAVALSGADGSIDWWCVPNMDSAPLFDRLLSAEEGGRFAIAPDAPFRVTRRYRDDSNVLETSFTTDQGRVVLTESLNSGTAGRLPWAELARRVACTEGAVTLAVELRFSRRWDTVNPYLQRAGHHDLFHVGEVLGLFLRTDNVRVETMDDTAIRATVSLRAGEQATIAIVAGEAEPLVVPPIEDIDRRIDLSDEEWRQWCTRLRCDGEWRDAMVRSALALKLLLYSPTGAIVAAPTSSLPEGIGGKKNWDYRYAWIRDAGYTIKAFLRIGAWGEAKAALTWLLKRLGDGEPRVCYTVGGRAVPPPQAVDLPGYRGSQPVVMGNIAGGQHQHGIYGDIFETAGRFVACGNILDPASAETLSHLADQCADRWRLKDAGIWELDTPQHYTMSKISCWQALQRAIELVDAGQMPATCRERWSRERDRIAAWIDEHCWSEARGAYLMYPDAPCLDASLALAVRFRFDGTERLARTLDAIERDLGRGGFHYRYGGVEREEGCFVACTFWMVEARALLGQHDAARAMFAHAMEVLDGRGVGTYAEMIDPDTHGFLGNTPQGLTHLAIIQAIATLRGDAL</sequence>
<reference evidence="3" key="2">
    <citation type="submission" date="2020-09" db="EMBL/GenBank/DDBJ databases">
        <authorList>
            <person name="Sun Q."/>
            <person name="Zhou Y."/>
        </authorList>
    </citation>
    <scope>NUCLEOTIDE SEQUENCE</scope>
    <source>
        <strain evidence="3">CGMCC 1.15330</strain>
    </source>
</reference>
<proteinExistence type="predicted"/>
<feature type="domain" description="GH15-like" evidence="1">
    <location>
        <begin position="240"/>
        <end position="575"/>
    </location>
</feature>
<protein>
    <submittedName>
        <fullName evidence="3">Glycoside hydrolase family 15</fullName>
    </submittedName>
</protein>
<dbReference type="InterPro" id="IPR011613">
    <property type="entry name" value="GH15-like"/>
</dbReference>
<reference evidence="3" key="1">
    <citation type="journal article" date="2014" name="Int. J. Syst. Evol. Microbiol.">
        <title>Complete genome sequence of Corynebacterium casei LMG S-19264T (=DSM 44701T), isolated from a smear-ripened cheese.</title>
        <authorList>
            <consortium name="US DOE Joint Genome Institute (JGI-PGF)"/>
            <person name="Walter F."/>
            <person name="Albersmeier A."/>
            <person name="Kalinowski J."/>
            <person name="Ruckert C."/>
        </authorList>
    </citation>
    <scope>NUCLEOTIDE SEQUENCE</scope>
    <source>
        <strain evidence="3">CGMCC 1.15330</strain>
    </source>
</reference>
<accession>A0A916T090</accession>
<name>A0A916T090_9SPHN</name>
<evidence type="ECO:0000259" key="1">
    <source>
        <dbReference type="Pfam" id="PF00723"/>
    </source>
</evidence>
<dbReference type="GO" id="GO:0004553">
    <property type="term" value="F:hydrolase activity, hydrolyzing O-glycosyl compounds"/>
    <property type="evidence" value="ECO:0007669"/>
    <property type="project" value="UniProtKB-ARBA"/>
</dbReference>
<organism evidence="3 4">
    <name type="scientific">Sphingomonas metalli</name>
    <dbReference type="NCBI Taxonomy" id="1779358"/>
    <lineage>
        <taxon>Bacteria</taxon>
        <taxon>Pseudomonadati</taxon>
        <taxon>Pseudomonadota</taxon>
        <taxon>Alphaproteobacteria</taxon>
        <taxon>Sphingomonadales</taxon>
        <taxon>Sphingomonadaceae</taxon>
        <taxon>Sphingomonas</taxon>
    </lineage>
</organism>
<dbReference type="AlphaFoldDB" id="A0A916T090"/>
<evidence type="ECO:0000259" key="2">
    <source>
        <dbReference type="Pfam" id="PF19291"/>
    </source>
</evidence>
<dbReference type="InterPro" id="IPR045582">
    <property type="entry name" value="Trehalase-like_N"/>
</dbReference>
<dbReference type="PANTHER" id="PTHR31616">
    <property type="entry name" value="TREHALASE"/>
    <property type="match status" value="1"/>
</dbReference>
<dbReference type="Pfam" id="PF00723">
    <property type="entry name" value="Glyco_hydro_15"/>
    <property type="match status" value="1"/>
</dbReference>
<dbReference type="GO" id="GO:0005975">
    <property type="term" value="P:carbohydrate metabolic process"/>
    <property type="evidence" value="ECO:0007669"/>
    <property type="project" value="InterPro"/>
</dbReference>
<dbReference type="Gene3D" id="1.50.10.10">
    <property type="match status" value="1"/>
</dbReference>
<dbReference type="Proteomes" id="UP000623067">
    <property type="component" value="Unassembled WGS sequence"/>
</dbReference>
<keyword evidence="4" id="KW-1185">Reference proteome</keyword>